<reference evidence="2" key="1">
    <citation type="journal article" date="2013" name="J. Plant Res.">
        <title>Effect of fungi and light on seed germination of three Opuntia species from semiarid lands of central Mexico.</title>
        <authorList>
            <person name="Delgado-Sanchez P."/>
            <person name="Jimenez-Bremont J.F."/>
            <person name="Guerrero-Gonzalez Mde L."/>
            <person name="Flores J."/>
        </authorList>
    </citation>
    <scope>NUCLEOTIDE SEQUENCE</scope>
    <source>
        <tissue evidence="2">Cladode</tissue>
    </source>
</reference>
<keyword evidence="1" id="KW-1133">Transmembrane helix</keyword>
<dbReference type="AlphaFoldDB" id="A0A7C8YMA3"/>
<keyword evidence="1" id="KW-0472">Membrane</keyword>
<evidence type="ECO:0000256" key="1">
    <source>
        <dbReference type="SAM" id="Phobius"/>
    </source>
</evidence>
<dbReference type="EMBL" id="GISG01035451">
    <property type="protein sequence ID" value="MBA4621814.1"/>
    <property type="molecule type" value="Transcribed_RNA"/>
</dbReference>
<feature type="transmembrane region" description="Helical" evidence="1">
    <location>
        <begin position="73"/>
        <end position="91"/>
    </location>
</feature>
<evidence type="ECO:0000313" key="2">
    <source>
        <dbReference type="EMBL" id="MBA4621814.1"/>
    </source>
</evidence>
<reference evidence="2" key="2">
    <citation type="submission" date="2020-07" db="EMBL/GenBank/DDBJ databases">
        <authorList>
            <person name="Vera ALvarez R."/>
            <person name="Arias-Moreno D.M."/>
            <person name="Jimenez-Jacinto V."/>
            <person name="Jimenez-Bremont J.F."/>
            <person name="Swaminathan K."/>
            <person name="Moose S.P."/>
            <person name="Guerrero-Gonzalez M.L."/>
            <person name="Marino-Ramirez L."/>
            <person name="Landsman D."/>
            <person name="Rodriguez-Kessler M."/>
            <person name="Delgado-Sanchez P."/>
        </authorList>
    </citation>
    <scope>NUCLEOTIDE SEQUENCE</scope>
    <source>
        <tissue evidence="2">Cladode</tissue>
    </source>
</reference>
<proteinExistence type="predicted"/>
<sequence length="103" mass="11500">MPDSDLAPPIFLFNFLCCILYQHQPSSSSSHPSSHPSSLTWSAPSYLSLIASNLLPASIHGLFSALTIIPHQAFIILKLLPVMYFFFSFFFKPGFNTTLNYSL</sequence>
<keyword evidence="1" id="KW-0812">Transmembrane</keyword>
<accession>A0A7C8YMA3</accession>
<name>A0A7C8YMA3_OPUST</name>
<protein>
    <submittedName>
        <fullName evidence="2">Uncharacterized protein</fullName>
    </submittedName>
</protein>
<organism evidence="2">
    <name type="scientific">Opuntia streptacantha</name>
    <name type="common">Prickly pear cactus</name>
    <name type="synonym">Opuntia cardona</name>
    <dbReference type="NCBI Taxonomy" id="393608"/>
    <lineage>
        <taxon>Eukaryota</taxon>
        <taxon>Viridiplantae</taxon>
        <taxon>Streptophyta</taxon>
        <taxon>Embryophyta</taxon>
        <taxon>Tracheophyta</taxon>
        <taxon>Spermatophyta</taxon>
        <taxon>Magnoliopsida</taxon>
        <taxon>eudicotyledons</taxon>
        <taxon>Gunneridae</taxon>
        <taxon>Pentapetalae</taxon>
        <taxon>Caryophyllales</taxon>
        <taxon>Cactineae</taxon>
        <taxon>Cactaceae</taxon>
        <taxon>Opuntioideae</taxon>
        <taxon>Opuntia</taxon>
    </lineage>
</organism>